<evidence type="ECO:0000259" key="3">
    <source>
        <dbReference type="PROSITE" id="PS50003"/>
    </source>
</evidence>
<name>A0AAN8N277_9PEZI</name>
<dbReference type="InterPro" id="IPR046868">
    <property type="entry name" value="BAR_4"/>
</dbReference>
<dbReference type="EMBL" id="JAVHNR010000004">
    <property type="protein sequence ID" value="KAK6345104.1"/>
    <property type="molecule type" value="Genomic_DNA"/>
</dbReference>
<reference evidence="4 5" key="1">
    <citation type="submission" date="2019-10" db="EMBL/GenBank/DDBJ databases">
        <authorList>
            <person name="Palmer J.M."/>
        </authorList>
    </citation>
    <scope>NUCLEOTIDE SEQUENCE [LARGE SCALE GENOMIC DNA]</scope>
    <source>
        <strain evidence="4 5">TWF718</strain>
    </source>
</reference>
<evidence type="ECO:0000313" key="4">
    <source>
        <dbReference type="EMBL" id="KAK6345104.1"/>
    </source>
</evidence>
<dbReference type="AlphaFoldDB" id="A0AAN8N277"/>
<dbReference type="SUPFAM" id="SSF50729">
    <property type="entry name" value="PH domain-like"/>
    <property type="match status" value="1"/>
</dbReference>
<dbReference type="PANTHER" id="PTHR31941">
    <property type="entry name" value="CYTOSKELETAL SIGNALING PROTEIN SLM1"/>
    <property type="match status" value="1"/>
</dbReference>
<feature type="region of interest" description="Disordered" evidence="2">
    <location>
        <begin position="768"/>
        <end position="829"/>
    </location>
</feature>
<feature type="compositionally biased region" description="Polar residues" evidence="2">
    <location>
        <begin position="1"/>
        <end position="27"/>
    </location>
</feature>
<feature type="compositionally biased region" description="Basic and acidic residues" evidence="2">
    <location>
        <begin position="683"/>
        <end position="698"/>
    </location>
</feature>
<dbReference type="InterPro" id="IPR043453">
    <property type="entry name" value="Slm1_PH"/>
</dbReference>
<keyword evidence="1" id="KW-0597">Phosphoprotein</keyword>
<comment type="caution">
    <text evidence="4">The sequence shown here is derived from an EMBL/GenBank/DDBJ whole genome shotgun (WGS) entry which is preliminary data.</text>
</comment>
<protein>
    <recommendedName>
        <fullName evidence="3">PH domain-containing protein</fullName>
    </recommendedName>
</protein>
<feature type="compositionally biased region" description="Polar residues" evidence="2">
    <location>
        <begin position="515"/>
        <end position="524"/>
    </location>
</feature>
<feature type="compositionally biased region" description="Polar residues" evidence="2">
    <location>
        <begin position="572"/>
        <end position="585"/>
    </location>
</feature>
<feature type="region of interest" description="Disordered" evidence="2">
    <location>
        <begin position="544"/>
        <end position="602"/>
    </location>
</feature>
<dbReference type="Pfam" id="PF20400">
    <property type="entry name" value="BAR_4"/>
    <property type="match status" value="1"/>
</dbReference>
<feature type="region of interest" description="Disordered" evidence="2">
    <location>
        <begin position="1"/>
        <end position="120"/>
    </location>
</feature>
<accession>A0AAN8N277</accession>
<keyword evidence="5" id="KW-1185">Reference proteome</keyword>
<dbReference type="Pfam" id="PF20399">
    <property type="entry name" value="PH_20"/>
    <property type="match status" value="1"/>
</dbReference>
<dbReference type="Gene3D" id="2.30.29.30">
    <property type="entry name" value="Pleckstrin-homology domain (PH domain)/Phosphotyrosine-binding domain (PTB)"/>
    <property type="match status" value="1"/>
</dbReference>
<dbReference type="InterPro" id="IPR001849">
    <property type="entry name" value="PH_domain"/>
</dbReference>
<feature type="compositionally biased region" description="Polar residues" evidence="2">
    <location>
        <begin position="789"/>
        <end position="799"/>
    </location>
</feature>
<dbReference type="InterPro" id="IPR011993">
    <property type="entry name" value="PH-like_dom_sf"/>
</dbReference>
<dbReference type="PANTHER" id="PTHR31941:SF16">
    <property type="entry name" value="PHOSPHATIDYLINOSITOL 4,5-BISPHOSPHATE-BINDING PROTEIN SLM1-RELATED"/>
    <property type="match status" value="1"/>
</dbReference>
<organism evidence="4 5">
    <name type="scientific">Orbilia javanica</name>
    <dbReference type="NCBI Taxonomy" id="47235"/>
    <lineage>
        <taxon>Eukaryota</taxon>
        <taxon>Fungi</taxon>
        <taxon>Dikarya</taxon>
        <taxon>Ascomycota</taxon>
        <taxon>Pezizomycotina</taxon>
        <taxon>Orbiliomycetes</taxon>
        <taxon>Orbiliales</taxon>
        <taxon>Orbiliaceae</taxon>
        <taxon>Orbilia</taxon>
    </lineage>
</organism>
<feature type="region of interest" description="Disordered" evidence="2">
    <location>
        <begin position="505"/>
        <end position="526"/>
    </location>
</feature>
<dbReference type="PROSITE" id="PS50003">
    <property type="entry name" value="PH_DOMAIN"/>
    <property type="match status" value="1"/>
</dbReference>
<dbReference type="SMART" id="SM00233">
    <property type="entry name" value="PH"/>
    <property type="match status" value="1"/>
</dbReference>
<feature type="domain" description="PH" evidence="3">
    <location>
        <begin position="384"/>
        <end position="489"/>
    </location>
</feature>
<evidence type="ECO:0000313" key="5">
    <source>
        <dbReference type="Proteomes" id="UP001313282"/>
    </source>
</evidence>
<sequence>MSAYASNQPHSRSQTPIQDVARTSSYASHRPRTADTTGTGGARSHRSIEGDARSMDGSTRGGTAEPPSRQPSTLKKRSSFRRSSSLKRSGSRSRRSTVGEMDSENSNSAFHSPVPSHGNPTEVLASRFSGWRRILKDYIAYFKDVQVAYETQAKTTGRLFHTLNSAIEPEMFLRSGGILETNVVLKEHHKSAMLASEQAKQIQVQIISSLSGLRNDLTGKIKEIKGLSGDFKNTLDKEREGTRRAVTQLADALLAVDSNPSLASGKNDPYIVKLSVDKQLRRQLAEENYLHRAYLNLESSGRELESIVVSEIQKAFDSYMKIIRMEGADLTDTAERLQTRTINLPPDHEWSCFVERDPDFVDPRIPVRSFDTVEYPGWNHPAAVEVRAGLLERKSKYLKSYTPGWYVLSPSHLHEFKTPDRNHDMTPVMSLYLPDCTMGSHTQPGANSHKFVVKGRQTGALHRGHSWVFRAETHEDMMGFYENIKKLIELSGPERNAFVASYQKHHTPPDAATKENGSLSSENGLENDEADEIPYSADRSALVGSEPSIHEPRPEGGRFPSDIDIQRRRSLRSATSGASNQSLNSVPGIVQPPESYTAGLGGEFDEHRFNTFAAGRPGIQRNPSAFSYDAQVITPLDFSAPRVLSEHQLNLIAKQHPPTSTIRGDENFQPVLAHISLDVERKMSQKTDPVDTLERRDSTTSWARGTPSRKPTAIYGLDPVTGQLDPSANQPVDAKVHQGPASDNAQPNLAAYEAEAASGGAGAGAYELYRTSQPTPGSSGREAVPRGASSPSTNVTNPAKLTDAAFVPSEPGTPQRPTKSYGDLQALDQEPLIIPTQRTNSNFTISDFHVPGGYPK</sequence>
<dbReference type="InterPro" id="IPR046869">
    <property type="entry name" value="SLM1/RGC1-like_PH"/>
</dbReference>
<gene>
    <name evidence="4" type="ORF">TWF718_007035</name>
</gene>
<evidence type="ECO:0000256" key="2">
    <source>
        <dbReference type="SAM" id="MobiDB-lite"/>
    </source>
</evidence>
<dbReference type="CDD" id="cd13311">
    <property type="entry name" value="PH_Slm1"/>
    <property type="match status" value="1"/>
</dbReference>
<proteinExistence type="predicted"/>
<evidence type="ECO:0000256" key="1">
    <source>
        <dbReference type="ARBA" id="ARBA00022553"/>
    </source>
</evidence>
<feature type="region of interest" description="Disordered" evidence="2">
    <location>
        <begin position="683"/>
        <end position="745"/>
    </location>
</feature>
<dbReference type="Proteomes" id="UP001313282">
    <property type="component" value="Unassembled WGS sequence"/>
</dbReference>